<accession>A0AA41WAJ6</accession>
<dbReference type="GO" id="GO:0015744">
    <property type="term" value="P:succinate transport"/>
    <property type="evidence" value="ECO:0007669"/>
    <property type="project" value="TreeGrafter"/>
</dbReference>
<organism evidence="9 10">
    <name type="scientific">Echinimonas agarilytica</name>
    <dbReference type="NCBI Taxonomy" id="1215918"/>
    <lineage>
        <taxon>Bacteria</taxon>
        <taxon>Pseudomonadati</taxon>
        <taxon>Pseudomonadota</taxon>
        <taxon>Gammaproteobacteria</taxon>
        <taxon>Alteromonadales</taxon>
        <taxon>Echinimonadaceae</taxon>
        <taxon>Echinimonas</taxon>
    </lineage>
</organism>
<evidence type="ECO:0000313" key="10">
    <source>
        <dbReference type="Proteomes" id="UP001165393"/>
    </source>
</evidence>
<evidence type="ECO:0000256" key="4">
    <source>
        <dbReference type="ARBA" id="ARBA00022989"/>
    </source>
</evidence>
<keyword evidence="3 7" id="KW-0812">Transmembrane</keyword>
<keyword evidence="4 7" id="KW-1133">Transmembrane helix</keyword>
<reference evidence="9 10" key="1">
    <citation type="journal article" date="2013" name="Antonie Van Leeuwenhoek">
        <title>Echinimonas agarilytica gen. nov., sp. nov., a new gammaproteobacterium isolated from the sea urchin Strongylocentrotus intermedius.</title>
        <authorList>
            <person name="Nedashkovskaya O.I."/>
            <person name="Stenkova A.M."/>
            <person name="Zhukova N.V."/>
            <person name="Van Trappen S."/>
            <person name="Lee J.S."/>
            <person name="Kim S.B."/>
        </authorList>
    </citation>
    <scope>NUCLEOTIDE SEQUENCE [LARGE SCALE GENOMIC DNA]</scope>
    <source>
        <strain evidence="9 10">KMM 6351</strain>
    </source>
</reference>
<name>A0AA41WAJ6_9GAMM</name>
<feature type="transmembrane region" description="Helical" evidence="7">
    <location>
        <begin position="168"/>
        <end position="190"/>
    </location>
</feature>
<dbReference type="EMBL" id="JAMQGP010000010">
    <property type="protein sequence ID" value="MCM2681302.1"/>
    <property type="molecule type" value="Genomic_DNA"/>
</dbReference>
<evidence type="ECO:0000259" key="8">
    <source>
        <dbReference type="Pfam" id="PF06738"/>
    </source>
</evidence>
<feature type="transmembrane region" description="Helical" evidence="7">
    <location>
        <begin position="116"/>
        <end position="137"/>
    </location>
</feature>
<dbReference type="PANTHER" id="PTHR34390">
    <property type="entry name" value="UPF0442 PROTEIN YJJB-RELATED"/>
    <property type="match status" value="1"/>
</dbReference>
<dbReference type="AlphaFoldDB" id="A0AA41WAJ6"/>
<dbReference type="InterPro" id="IPR050539">
    <property type="entry name" value="ThrE_Dicarb/AminoAcid_Exp"/>
</dbReference>
<evidence type="ECO:0000313" key="9">
    <source>
        <dbReference type="EMBL" id="MCM2681302.1"/>
    </source>
</evidence>
<gene>
    <name evidence="9" type="ORF">NAF29_16765</name>
</gene>
<dbReference type="GO" id="GO:0022857">
    <property type="term" value="F:transmembrane transporter activity"/>
    <property type="evidence" value="ECO:0007669"/>
    <property type="project" value="InterPro"/>
</dbReference>
<comment type="subcellular location">
    <subcellularLocation>
        <location evidence="1">Cell membrane</location>
        <topology evidence="1">Multi-pass membrane protein</topology>
    </subcellularLocation>
</comment>
<keyword evidence="5 7" id="KW-0472">Membrane</keyword>
<evidence type="ECO:0000256" key="3">
    <source>
        <dbReference type="ARBA" id="ARBA00022692"/>
    </source>
</evidence>
<feature type="transmembrane region" description="Helical" evidence="7">
    <location>
        <begin position="196"/>
        <end position="215"/>
    </location>
</feature>
<proteinExistence type="inferred from homology"/>
<keyword evidence="2" id="KW-1003">Cell membrane</keyword>
<dbReference type="GO" id="GO:0005886">
    <property type="term" value="C:plasma membrane"/>
    <property type="evidence" value="ECO:0007669"/>
    <property type="project" value="UniProtKB-SubCell"/>
</dbReference>
<comment type="similarity">
    <text evidence="6">Belongs to the ThrE exporter (TC 2.A.79) family.</text>
</comment>
<dbReference type="PANTHER" id="PTHR34390:SF2">
    <property type="entry name" value="SUCCINATE TRANSPORTER SUBUNIT YJJP-RELATED"/>
    <property type="match status" value="1"/>
</dbReference>
<keyword evidence="10" id="KW-1185">Reference proteome</keyword>
<evidence type="ECO:0000256" key="1">
    <source>
        <dbReference type="ARBA" id="ARBA00004651"/>
    </source>
</evidence>
<evidence type="ECO:0000256" key="6">
    <source>
        <dbReference type="ARBA" id="ARBA00034125"/>
    </source>
</evidence>
<dbReference type="Proteomes" id="UP001165393">
    <property type="component" value="Unassembled WGS sequence"/>
</dbReference>
<evidence type="ECO:0000256" key="2">
    <source>
        <dbReference type="ARBA" id="ARBA00022475"/>
    </source>
</evidence>
<dbReference type="Pfam" id="PF06738">
    <property type="entry name" value="ThrE"/>
    <property type="match status" value="1"/>
</dbReference>
<dbReference type="RefSeq" id="WP_251262786.1">
    <property type="nucleotide sequence ID" value="NZ_JAMQGP010000010.1"/>
</dbReference>
<comment type="caution">
    <text evidence="9">The sequence shown here is derived from an EMBL/GenBank/DDBJ whole genome shotgun (WGS) entry which is preliminary data.</text>
</comment>
<feature type="transmembrane region" description="Helical" evidence="7">
    <location>
        <begin position="227"/>
        <end position="254"/>
    </location>
</feature>
<feature type="domain" description="Threonine/serine exporter-like N-terminal" evidence="8">
    <location>
        <begin position="12"/>
        <end position="250"/>
    </location>
</feature>
<evidence type="ECO:0000256" key="5">
    <source>
        <dbReference type="ARBA" id="ARBA00023136"/>
    </source>
</evidence>
<evidence type="ECO:0000256" key="7">
    <source>
        <dbReference type="SAM" id="Phobius"/>
    </source>
</evidence>
<sequence length="257" mass="28026">MDESAHQNIVRLALWAGQLMLQHGADTELVETTTHRLCTALGADWADIAISANNIVISSVSQKKFLTKVRRVVDRGINLKVVCDVVGLTEMVERGVADTYMVEKRLRLLSDKPRKYNRWLVTFVVALSCACFCYLFGGGLQECAVTFTASLVGMVVRQSFAKHHINPLINFAVTAFVSTSVASLGVLFEWGEHPRIAMAATVLMLVPGLPSINAVSDAVEGHISVALARWTFATMLIMATGAGIMLAMTLTGVWSWI</sequence>
<dbReference type="InterPro" id="IPR010619">
    <property type="entry name" value="ThrE-like_N"/>
</dbReference>
<protein>
    <submittedName>
        <fullName evidence="9">Threonine/serine exporter family protein</fullName>
    </submittedName>
</protein>